<dbReference type="InterPro" id="IPR005511">
    <property type="entry name" value="SMP-30"/>
</dbReference>
<dbReference type="InterPro" id="IPR013658">
    <property type="entry name" value="SGL"/>
</dbReference>
<name>A0A5C7F7C2_9BACI</name>
<dbReference type="PANTHER" id="PTHR10907">
    <property type="entry name" value="REGUCALCIN"/>
    <property type="match status" value="1"/>
</dbReference>
<dbReference type="PRINTS" id="PR01790">
    <property type="entry name" value="SMP30FAMILY"/>
</dbReference>
<accession>A0A5C7F7C2</accession>
<dbReference type="GO" id="GO:0005737">
    <property type="term" value="C:cytoplasm"/>
    <property type="evidence" value="ECO:0007669"/>
    <property type="project" value="UniProtKB-SubCell"/>
</dbReference>
<feature type="binding site" evidence="15">
    <location>
        <position position="99"/>
    </location>
    <ligand>
        <name>substrate</name>
    </ligand>
</feature>
<evidence type="ECO:0000256" key="15">
    <source>
        <dbReference type="PIRSR" id="PIRSR605511-2"/>
    </source>
</evidence>
<dbReference type="InterPro" id="IPR008367">
    <property type="entry name" value="Regucalcin"/>
</dbReference>
<feature type="binding site" evidence="15">
    <location>
        <position position="101"/>
    </location>
    <ligand>
        <name>substrate</name>
    </ligand>
</feature>
<organism evidence="17 18">
    <name type="scientific">Alkalicoccus halolimnae</name>
    <dbReference type="NCBI Taxonomy" id="1667239"/>
    <lineage>
        <taxon>Bacteria</taxon>
        <taxon>Bacillati</taxon>
        <taxon>Bacillota</taxon>
        <taxon>Bacilli</taxon>
        <taxon>Bacillales</taxon>
        <taxon>Bacillaceae</taxon>
        <taxon>Alkalicoccus</taxon>
    </lineage>
</organism>
<sequence length="291" mass="31745">MKEAALVLDAKAILAEGPSWDEQTQQLIWVDINGHKINLFDPVTGKNQSFDTGQHACAAVRKESGGMMVTLRDGFYSFNPKTKELTSIYDPESHLSGNRFNDGKCDPQGRFWAGTMVLEGEEGDASLYRLDPDLSVHTMLKGATVSNGMAWDPAKNVMYYIDTPTKKIMAYDYHPDTGYITNGRTAVAVSEERENPDGMTIDDEGMLWTAFFGGWGVVRFNPETGEALSEISVPAAQVTSCTFGGAAMDELYITTARDGLSDEDLKDQPHAGGIFMVKPGVSGAPSYPFRG</sequence>
<keyword evidence="10 15" id="KW-0479">Metal-binding</keyword>
<feature type="domain" description="SMP-30/Gluconolactonase/LRE-like region" evidence="16">
    <location>
        <begin position="14"/>
        <end position="257"/>
    </location>
</feature>
<feature type="binding site" evidence="15">
    <location>
        <position position="16"/>
    </location>
    <ligand>
        <name>a divalent metal cation</name>
        <dbReference type="ChEBI" id="CHEBI:60240"/>
    </ligand>
</feature>
<comment type="subcellular location">
    <subcellularLocation>
        <location evidence="5">Cytoplasm</location>
    </subcellularLocation>
</comment>
<evidence type="ECO:0000313" key="17">
    <source>
        <dbReference type="EMBL" id="WWD79116.1"/>
    </source>
</evidence>
<evidence type="ECO:0000256" key="4">
    <source>
        <dbReference type="ARBA" id="ARBA00001946"/>
    </source>
</evidence>
<evidence type="ECO:0000256" key="12">
    <source>
        <dbReference type="ARBA" id="ARBA00022837"/>
    </source>
</evidence>
<evidence type="ECO:0000256" key="6">
    <source>
        <dbReference type="ARBA" id="ARBA00008853"/>
    </source>
</evidence>
<dbReference type="GO" id="GO:0019853">
    <property type="term" value="P:L-ascorbic acid biosynthetic process"/>
    <property type="evidence" value="ECO:0007669"/>
    <property type="project" value="TreeGrafter"/>
</dbReference>
<evidence type="ECO:0000256" key="5">
    <source>
        <dbReference type="ARBA" id="ARBA00004496"/>
    </source>
</evidence>
<keyword evidence="9" id="KW-0963">Cytoplasm</keyword>
<dbReference type="PANTHER" id="PTHR10907:SF47">
    <property type="entry name" value="REGUCALCIN"/>
    <property type="match status" value="1"/>
</dbReference>
<dbReference type="Gene3D" id="2.120.10.30">
    <property type="entry name" value="TolB, C-terminal domain"/>
    <property type="match status" value="1"/>
</dbReference>
<keyword evidence="12" id="KW-0106">Calcium</keyword>
<evidence type="ECO:0000256" key="14">
    <source>
        <dbReference type="PIRSR" id="PIRSR605511-1"/>
    </source>
</evidence>
<comment type="cofactor">
    <cofactor evidence="4">
        <name>Mg(2+)</name>
        <dbReference type="ChEBI" id="CHEBI:18420"/>
    </cofactor>
</comment>
<dbReference type="AlphaFoldDB" id="A0A5C7F7C2"/>
<comment type="similarity">
    <text evidence="6">Belongs to the SMP-30/CGR1 family.</text>
</comment>
<gene>
    <name evidence="17" type="ORF">FTX54_011880</name>
</gene>
<evidence type="ECO:0000256" key="9">
    <source>
        <dbReference type="ARBA" id="ARBA00022490"/>
    </source>
</evidence>
<evidence type="ECO:0000256" key="1">
    <source>
        <dbReference type="ARBA" id="ARBA00001589"/>
    </source>
</evidence>
<evidence type="ECO:0000259" key="16">
    <source>
        <dbReference type="Pfam" id="PF08450"/>
    </source>
</evidence>
<dbReference type="InterPro" id="IPR011042">
    <property type="entry name" value="6-blade_b-propeller_TolB-like"/>
</dbReference>
<comment type="cofactor">
    <cofactor evidence="3">
        <name>Mn(2+)</name>
        <dbReference type="ChEBI" id="CHEBI:29035"/>
    </cofactor>
</comment>
<evidence type="ECO:0000256" key="3">
    <source>
        <dbReference type="ARBA" id="ARBA00001936"/>
    </source>
</evidence>
<keyword evidence="15" id="KW-0862">Zinc</keyword>
<dbReference type="OrthoDB" id="2633250at2"/>
<evidence type="ECO:0000256" key="7">
    <source>
        <dbReference type="ARBA" id="ARBA00013227"/>
    </source>
</evidence>
<feature type="active site" description="Proton donor/acceptor" evidence="14">
    <location>
        <position position="197"/>
    </location>
</feature>
<dbReference type="GO" id="GO:0030234">
    <property type="term" value="F:enzyme regulator activity"/>
    <property type="evidence" value="ECO:0007669"/>
    <property type="project" value="InterPro"/>
</dbReference>
<reference evidence="17 18" key="1">
    <citation type="submission" date="2024-01" db="EMBL/GenBank/DDBJ databases">
        <title>Complete Genome Sequence of Alkalicoccus halolimnae BZ-SZ-XJ29T, a Moderately Halophilic Bacterium Isolated from a Salt Lake.</title>
        <authorList>
            <person name="Zhao B."/>
        </authorList>
    </citation>
    <scope>NUCLEOTIDE SEQUENCE [LARGE SCALE GENOMIC DNA]</scope>
    <source>
        <strain evidence="17 18">BZ-SZ-XJ29</strain>
    </source>
</reference>
<dbReference type="EMBL" id="CP144914">
    <property type="protein sequence ID" value="WWD79116.1"/>
    <property type="molecule type" value="Genomic_DNA"/>
</dbReference>
<feature type="binding site" evidence="15">
    <location>
        <position position="147"/>
    </location>
    <ligand>
        <name>a divalent metal cation</name>
        <dbReference type="ChEBI" id="CHEBI:60240"/>
    </ligand>
</feature>
<dbReference type="EC" id="3.1.1.17" evidence="7"/>
<dbReference type="PRINTS" id="PR01791">
    <property type="entry name" value="REGUCALCIN"/>
</dbReference>
<dbReference type="SUPFAM" id="SSF63829">
    <property type="entry name" value="Calcium-dependent phosphotriesterase"/>
    <property type="match status" value="1"/>
</dbReference>
<dbReference type="GO" id="GO:0004341">
    <property type="term" value="F:gluconolactonase activity"/>
    <property type="evidence" value="ECO:0007669"/>
    <property type="project" value="UniProtKB-EC"/>
</dbReference>
<dbReference type="GO" id="GO:0005509">
    <property type="term" value="F:calcium ion binding"/>
    <property type="evidence" value="ECO:0007669"/>
    <property type="project" value="InterPro"/>
</dbReference>
<evidence type="ECO:0000256" key="8">
    <source>
        <dbReference type="ARBA" id="ARBA00016808"/>
    </source>
</evidence>
<comment type="cofactor">
    <cofactor evidence="15">
        <name>Zn(2+)</name>
        <dbReference type="ChEBI" id="CHEBI:29105"/>
    </cofactor>
    <text evidence="15">Binds 1 divalent metal cation per subunit.</text>
</comment>
<protein>
    <recommendedName>
        <fullName evidence="8">Regucalcin</fullName>
        <ecNumber evidence="7">3.1.1.17</ecNumber>
    </recommendedName>
    <alternativeName>
        <fullName evidence="13">Gluconolactonase</fullName>
    </alternativeName>
</protein>
<evidence type="ECO:0000313" key="18">
    <source>
        <dbReference type="Proteomes" id="UP000321816"/>
    </source>
</evidence>
<evidence type="ECO:0000256" key="13">
    <source>
        <dbReference type="ARBA" id="ARBA00032464"/>
    </source>
</evidence>
<dbReference type="RefSeq" id="WP_147803573.1">
    <property type="nucleotide sequence ID" value="NZ_CP144914.1"/>
</dbReference>
<feature type="binding site" evidence="15">
    <location>
        <position position="119"/>
    </location>
    <ligand>
        <name>substrate</name>
    </ligand>
</feature>
<comment type="catalytic activity">
    <reaction evidence="1">
        <text>D-glucono-1,5-lactone + H2O = D-gluconate + H(+)</text>
        <dbReference type="Rhea" id="RHEA:10440"/>
        <dbReference type="ChEBI" id="CHEBI:15377"/>
        <dbReference type="ChEBI" id="CHEBI:15378"/>
        <dbReference type="ChEBI" id="CHEBI:16217"/>
        <dbReference type="ChEBI" id="CHEBI:18391"/>
        <dbReference type="EC" id="3.1.1.17"/>
    </reaction>
</comment>
<comment type="cofactor">
    <cofactor evidence="2">
        <name>Ca(2+)</name>
        <dbReference type="ChEBI" id="CHEBI:29108"/>
    </cofactor>
</comment>
<evidence type="ECO:0000256" key="11">
    <source>
        <dbReference type="ARBA" id="ARBA00022801"/>
    </source>
</evidence>
<keyword evidence="11 17" id="KW-0378">Hydrolase</keyword>
<evidence type="ECO:0000256" key="10">
    <source>
        <dbReference type="ARBA" id="ARBA00022723"/>
    </source>
</evidence>
<dbReference type="Pfam" id="PF08450">
    <property type="entry name" value="SGL"/>
    <property type="match status" value="1"/>
</dbReference>
<proteinExistence type="inferred from homology"/>
<dbReference type="Proteomes" id="UP000321816">
    <property type="component" value="Chromosome"/>
</dbReference>
<feature type="binding site" evidence="15">
    <location>
        <position position="197"/>
    </location>
    <ligand>
        <name>a divalent metal cation</name>
        <dbReference type="ChEBI" id="CHEBI:60240"/>
    </ligand>
</feature>
<keyword evidence="18" id="KW-1185">Reference proteome</keyword>
<dbReference type="KEGG" id="ahal:FTX54_011880"/>
<evidence type="ECO:0000256" key="2">
    <source>
        <dbReference type="ARBA" id="ARBA00001913"/>
    </source>
</evidence>